<reference evidence="1" key="1">
    <citation type="submission" date="2018-02" db="EMBL/GenBank/DDBJ databases">
        <title>Rhizophora mucronata_Transcriptome.</title>
        <authorList>
            <person name="Meera S.P."/>
            <person name="Sreeshan A."/>
            <person name="Augustine A."/>
        </authorList>
    </citation>
    <scope>NUCLEOTIDE SEQUENCE</scope>
    <source>
        <tissue evidence="1">Leaf</tissue>
    </source>
</reference>
<organism evidence="1">
    <name type="scientific">Rhizophora mucronata</name>
    <name type="common">Asiatic mangrove</name>
    <dbReference type="NCBI Taxonomy" id="61149"/>
    <lineage>
        <taxon>Eukaryota</taxon>
        <taxon>Viridiplantae</taxon>
        <taxon>Streptophyta</taxon>
        <taxon>Embryophyta</taxon>
        <taxon>Tracheophyta</taxon>
        <taxon>Spermatophyta</taxon>
        <taxon>Magnoliopsida</taxon>
        <taxon>eudicotyledons</taxon>
        <taxon>Gunneridae</taxon>
        <taxon>Pentapetalae</taxon>
        <taxon>rosids</taxon>
        <taxon>fabids</taxon>
        <taxon>Malpighiales</taxon>
        <taxon>Rhizophoraceae</taxon>
        <taxon>Rhizophora</taxon>
    </lineage>
</organism>
<dbReference type="EMBL" id="GGEC01017697">
    <property type="protein sequence ID" value="MBW98180.1"/>
    <property type="molecule type" value="Transcribed_RNA"/>
</dbReference>
<protein>
    <submittedName>
        <fullName evidence="1">Uncharacterized protein</fullName>
    </submittedName>
</protein>
<sequence>MNIEHSGSVHVYVCVETIQIKINFIDHECSSTSGFRCTLLQLESLFKI</sequence>
<evidence type="ECO:0000313" key="1">
    <source>
        <dbReference type="EMBL" id="MBW98180.1"/>
    </source>
</evidence>
<name>A0A2P2JXK4_RHIMU</name>
<dbReference type="AlphaFoldDB" id="A0A2P2JXK4"/>
<proteinExistence type="predicted"/>
<accession>A0A2P2JXK4</accession>